<evidence type="ECO:0000256" key="2">
    <source>
        <dbReference type="ARBA" id="ARBA00022679"/>
    </source>
</evidence>
<dbReference type="Pfam" id="PF01743">
    <property type="entry name" value="PolyA_pol"/>
    <property type="match status" value="1"/>
</dbReference>
<dbReference type="SUPFAM" id="SSF81301">
    <property type="entry name" value="Nucleotidyltransferase"/>
    <property type="match status" value="1"/>
</dbReference>
<organism evidence="8 9">
    <name type="scientific">Lasiosphaeria miniovina</name>
    <dbReference type="NCBI Taxonomy" id="1954250"/>
    <lineage>
        <taxon>Eukaryota</taxon>
        <taxon>Fungi</taxon>
        <taxon>Dikarya</taxon>
        <taxon>Ascomycota</taxon>
        <taxon>Pezizomycotina</taxon>
        <taxon>Sordariomycetes</taxon>
        <taxon>Sordariomycetidae</taxon>
        <taxon>Sordariales</taxon>
        <taxon>Lasiosphaeriaceae</taxon>
        <taxon>Lasiosphaeria</taxon>
    </lineage>
</organism>
<dbReference type="GO" id="GO:0052929">
    <property type="term" value="F:ATP:3'-cytidine-cytidine-tRNA adenylyltransferase activity"/>
    <property type="evidence" value="ECO:0007669"/>
    <property type="project" value="TreeGrafter"/>
</dbReference>
<dbReference type="CDD" id="cd05398">
    <property type="entry name" value="NT_ClassII-CCAase"/>
    <property type="match status" value="1"/>
</dbReference>
<keyword evidence="4 5" id="KW-0694">RNA-binding</keyword>
<dbReference type="PANTHER" id="PTHR13734">
    <property type="entry name" value="TRNA-NUCLEOTIDYLTRANSFERASE"/>
    <property type="match status" value="1"/>
</dbReference>
<proteinExistence type="inferred from homology"/>
<feature type="domain" description="Poly A polymerase head" evidence="6">
    <location>
        <begin position="99"/>
        <end position="244"/>
    </location>
</feature>
<evidence type="ECO:0000259" key="6">
    <source>
        <dbReference type="Pfam" id="PF01743"/>
    </source>
</evidence>
<evidence type="ECO:0000256" key="1">
    <source>
        <dbReference type="ARBA" id="ARBA00007265"/>
    </source>
</evidence>
<dbReference type="GO" id="GO:0052927">
    <property type="term" value="F:CC tRNA cytidylyltransferase activity"/>
    <property type="evidence" value="ECO:0007669"/>
    <property type="project" value="TreeGrafter"/>
</dbReference>
<dbReference type="GO" id="GO:0001680">
    <property type="term" value="P:tRNA 3'-terminal CCA addition"/>
    <property type="evidence" value="ECO:0007669"/>
    <property type="project" value="UniProtKB-ARBA"/>
</dbReference>
<dbReference type="GeneID" id="85324871"/>
<dbReference type="Proteomes" id="UP001172101">
    <property type="component" value="Unassembled WGS sequence"/>
</dbReference>
<accession>A0AA40DZD8</accession>
<evidence type="ECO:0000259" key="7">
    <source>
        <dbReference type="Pfam" id="PF12627"/>
    </source>
</evidence>
<keyword evidence="9" id="KW-1185">Reference proteome</keyword>
<evidence type="ECO:0000256" key="5">
    <source>
        <dbReference type="RuleBase" id="RU003953"/>
    </source>
</evidence>
<comment type="similarity">
    <text evidence="1 5">Belongs to the tRNA nucleotidyltransferase/poly(A) polymerase family.</text>
</comment>
<dbReference type="Pfam" id="PF12627">
    <property type="entry name" value="PolyA_pol_RNAbd"/>
    <property type="match status" value="1"/>
</dbReference>
<dbReference type="GO" id="GO:0000166">
    <property type="term" value="F:nucleotide binding"/>
    <property type="evidence" value="ECO:0007669"/>
    <property type="project" value="UniProtKB-KW"/>
</dbReference>
<dbReference type="Gene3D" id="1.10.3090.10">
    <property type="entry name" value="cca-adding enzyme, domain 2"/>
    <property type="match status" value="1"/>
</dbReference>
<evidence type="ECO:0000313" key="9">
    <source>
        <dbReference type="Proteomes" id="UP001172101"/>
    </source>
</evidence>
<keyword evidence="3" id="KW-0547">Nucleotide-binding</keyword>
<dbReference type="PANTHER" id="PTHR13734:SF5">
    <property type="entry name" value="CCA TRNA NUCLEOTIDYLTRANSFERASE, MITOCHONDRIAL"/>
    <property type="match status" value="1"/>
</dbReference>
<dbReference type="EMBL" id="JAUIRO010000003">
    <property type="protein sequence ID" value="KAK0722164.1"/>
    <property type="molecule type" value="Genomic_DNA"/>
</dbReference>
<evidence type="ECO:0000256" key="4">
    <source>
        <dbReference type="ARBA" id="ARBA00022884"/>
    </source>
</evidence>
<protein>
    <recommendedName>
        <fullName evidence="10">tRNA nucleotidyltransferase</fullName>
    </recommendedName>
</protein>
<dbReference type="GO" id="GO:0003723">
    <property type="term" value="F:RNA binding"/>
    <property type="evidence" value="ECO:0007669"/>
    <property type="project" value="UniProtKB-KW"/>
</dbReference>
<reference evidence="8" key="1">
    <citation type="submission" date="2023-06" db="EMBL/GenBank/DDBJ databases">
        <title>Genome-scale phylogeny and comparative genomics of the fungal order Sordariales.</title>
        <authorList>
            <consortium name="Lawrence Berkeley National Laboratory"/>
            <person name="Hensen N."/>
            <person name="Bonometti L."/>
            <person name="Westerberg I."/>
            <person name="Brannstrom I.O."/>
            <person name="Guillou S."/>
            <person name="Cros-Aarteil S."/>
            <person name="Calhoun S."/>
            <person name="Haridas S."/>
            <person name="Kuo A."/>
            <person name="Mondo S."/>
            <person name="Pangilinan J."/>
            <person name="Riley R."/>
            <person name="LaButti K."/>
            <person name="Andreopoulos B."/>
            <person name="Lipzen A."/>
            <person name="Chen C."/>
            <person name="Yanf M."/>
            <person name="Daum C."/>
            <person name="Ng V."/>
            <person name="Clum A."/>
            <person name="Steindorff A."/>
            <person name="Ohm R."/>
            <person name="Martin F."/>
            <person name="Silar P."/>
            <person name="Natvig D."/>
            <person name="Lalanne C."/>
            <person name="Gautier V."/>
            <person name="Ament-velasquez S.L."/>
            <person name="Kruys A."/>
            <person name="Hutchinson M.I."/>
            <person name="Powell A.J."/>
            <person name="Barry K."/>
            <person name="Miller A.N."/>
            <person name="Grigoriev I.V."/>
            <person name="Debuchy R."/>
            <person name="Gladieux P."/>
            <person name="Thoren M.H."/>
            <person name="Johannesson H."/>
        </authorList>
    </citation>
    <scope>NUCLEOTIDE SEQUENCE</scope>
    <source>
        <strain evidence="8">SMH2392-1A</strain>
    </source>
</reference>
<evidence type="ECO:0000313" key="8">
    <source>
        <dbReference type="EMBL" id="KAK0722164.1"/>
    </source>
</evidence>
<evidence type="ECO:0008006" key="10">
    <source>
        <dbReference type="Google" id="ProtNLM"/>
    </source>
</evidence>
<dbReference type="Gene3D" id="3.30.460.10">
    <property type="entry name" value="Beta Polymerase, domain 2"/>
    <property type="match status" value="1"/>
</dbReference>
<dbReference type="AlphaFoldDB" id="A0AA40DZD8"/>
<feature type="domain" description="tRNA nucleotidyltransferase/poly(A) polymerase RNA and SrmB- binding" evidence="7">
    <location>
        <begin position="271"/>
        <end position="330"/>
    </location>
</feature>
<gene>
    <name evidence="8" type="ORF">B0T26DRAFT_701594</name>
</gene>
<evidence type="ECO:0000256" key="3">
    <source>
        <dbReference type="ARBA" id="ARBA00022741"/>
    </source>
</evidence>
<sequence>MHVFLRLSRPQLLNSRAWSIAMKRKCLVDILPSDAPRKRAMTTTTTPAAAAAAAAPAAAPSIALSPPEKRLKTLLLDVARHIDSEWGDAKIKKEPVVLRWAGGWVRDRLLGLESHDIDTAINCMTGEDFSDRLRDYCAVPANRDRHGLGPRDLRHLHTVGRNPDKSKHLATTTTSLYGLDLDFVNLRKETYAADSRNPTMEFGTAEEDALRRDATINAMFYNLHTGQVEDFTSGLPDLAARLIRTPVDPLQTFRDDPLRVLRLVRFASRLDFTIDPDVGSVMSEPGVLASLRQKISRERVGVELEKMFKGNNPCQSLELIDRFGLYHAIFTNPNREDMPKPDVSNWRAAYQCLGFLERNRAPGSIFDRLVKDDETRAFAWALATLTPWEQLPDDVNPDPKKKPLLPLAAQAAREGFKAHNKLRDVVVAAHRNRSAIVALKEVVRTGQQPQVDDAAVFGMAIREWDGTAGTHWRLQVLFAILVDVEMRCSAAEGAAGPQRDDVLAKWQQFLDKLVELDMVEAPAVKCIVEGRVLAQLLGSKPGKWMNPALDIVIAWQLRNPGVADYAPAVEEVRARAQELGIVRRG</sequence>
<dbReference type="RefSeq" id="XP_060298088.1">
    <property type="nucleotide sequence ID" value="XM_060441601.1"/>
</dbReference>
<dbReference type="InterPro" id="IPR002646">
    <property type="entry name" value="PolA_pol_head_dom"/>
</dbReference>
<dbReference type="InterPro" id="IPR043519">
    <property type="entry name" value="NT_sf"/>
</dbReference>
<dbReference type="InterPro" id="IPR032828">
    <property type="entry name" value="PolyA_RNA-bd"/>
</dbReference>
<keyword evidence="2 5" id="KW-0808">Transferase</keyword>
<comment type="caution">
    <text evidence="8">The sequence shown here is derived from an EMBL/GenBank/DDBJ whole genome shotgun (WGS) entry which is preliminary data.</text>
</comment>
<name>A0AA40DZD8_9PEZI</name>
<dbReference type="SUPFAM" id="SSF81891">
    <property type="entry name" value="Poly A polymerase C-terminal region-like"/>
    <property type="match status" value="1"/>
</dbReference>